<keyword evidence="3" id="KW-1133">Transmembrane helix</keyword>
<dbReference type="GO" id="GO:0016887">
    <property type="term" value="F:ATP hydrolysis activity"/>
    <property type="evidence" value="ECO:0007669"/>
    <property type="project" value="InterPro"/>
</dbReference>
<dbReference type="Pfam" id="PF00004">
    <property type="entry name" value="AAA"/>
    <property type="match status" value="2"/>
</dbReference>
<evidence type="ECO:0000256" key="1">
    <source>
        <dbReference type="ARBA" id="ARBA00004167"/>
    </source>
</evidence>
<dbReference type="PANTHER" id="PTHR23070">
    <property type="entry name" value="BCS1 AAA-TYPE ATPASE"/>
    <property type="match status" value="1"/>
</dbReference>
<dbReference type="InterPro" id="IPR050747">
    <property type="entry name" value="Mitochondrial_chaperone_BCS1"/>
</dbReference>
<keyword evidence="3" id="KW-0812">Transmembrane</keyword>
<dbReference type="RefSeq" id="YP_010661102.1">
    <property type="nucleotide sequence ID" value="NC_070882.1"/>
</dbReference>
<dbReference type="EC" id="3.4.24.-" evidence="6"/>
<evidence type="ECO:0000256" key="3">
    <source>
        <dbReference type="SAM" id="Phobius"/>
    </source>
</evidence>
<accession>A0A5C1K9A3</accession>
<dbReference type="Pfam" id="PF08740">
    <property type="entry name" value="BCS1_N"/>
    <property type="match status" value="1"/>
</dbReference>
<dbReference type="KEGG" id="vg:77937112"/>
<feature type="transmembrane region" description="Helical" evidence="3">
    <location>
        <begin position="12"/>
        <end position="33"/>
    </location>
</feature>
<dbReference type="SUPFAM" id="SSF52540">
    <property type="entry name" value="P-loop containing nucleoside triphosphate hydrolases"/>
    <property type="match status" value="1"/>
</dbReference>
<keyword evidence="3" id="KW-0472">Membrane</keyword>
<protein>
    <submittedName>
        <fullName evidence="6">ATPase</fullName>
        <ecNumber evidence="6">3.4.24.-</ecNumber>
    </submittedName>
</protein>
<proteinExistence type="inferred from homology"/>
<dbReference type="InterPro" id="IPR003593">
    <property type="entry name" value="AAA+_ATPase"/>
</dbReference>
<dbReference type="InterPro" id="IPR014851">
    <property type="entry name" value="BCS1_N"/>
</dbReference>
<sequence>MIQEFMSWYKEIMSINPTFASLVGVGLGGWVLMMARSLPKKMFNAIRNQVVTSLIMNNGGHGPNEEQCIAFMKWFKQQPIARFSRKLSLNSMWNGSPSPSTDIGAGFGTHFFFYKGRFFWFNRSKLDSSGTHMEKFQIEIHGLTRNTQLLLDLVEEFRVKGDDKEVCVIPWEGLRWGDSIPITKRALNTVIMNRKQKAEIIGKIEEFFSGREWYESRGMPYKMCAMLSGPPGTGKTSIGKAIASAFNKNIYWLSLASISDELLRKAVTSMPSGSVLMIEDFDTNKAVQNRSLKKLTAGEEDELDSLITQMGLTNYRVIDNGGGPMCIWDIPGEDFSVGYQQHNPTESRQYRDVIGNSFDAPVPEEPLSKYIADDPIMLRIWELHNRRANGGEEDTRMGGLTLSGLLNALDGVVPLDGSLILLTTNHPEHLDPALVRKGRVDHQWEIGLLEDAEVRDYIELMFPSTQVDKGIVFRSIAGCDLQALFAENRNDVKAFIESIPKDIV</sequence>
<dbReference type="InterPro" id="IPR003959">
    <property type="entry name" value="ATPase_AAA_core"/>
</dbReference>
<dbReference type="EMBL" id="MN103543">
    <property type="protein sequence ID" value="QEM42091.1"/>
    <property type="molecule type" value="Genomic_DNA"/>
</dbReference>
<dbReference type="SMART" id="SM00382">
    <property type="entry name" value="AAA"/>
    <property type="match status" value="1"/>
</dbReference>
<feature type="domain" description="BCS1 N-terminal" evidence="5">
    <location>
        <begin position="25"/>
        <end position="190"/>
    </location>
</feature>
<dbReference type="SMART" id="SM01024">
    <property type="entry name" value="BCS1_N"/>
    <property type="match status" value="1"/>
</dbReference>
<dbReference type="Proteomes" id="UP000322144">
    <property type="component" value="Segment"/>
</dbReference>
<organism evidence="6 7">
    <name type="scientific">Pseudomonas phage vB_PaeM_PS119XW</name>
    <dbReference type="NCBI Taxonomy" id="2601632"/>
    <lineage>
        <taxon>Viruses</taxon>
        <taxon>Duplodnaviria</taxon>
        <taxon>Heunggongvirae</taxon>
        <taxon>Uroviricota</taxon>
        <taxon>Caudoviricetes</taxon>
        <taxon>Chimalliviridae</taxon>
        <taxon>Pawinskivirus</taxon>
        <taxon>Pawinskivirus PS119XW</taxon>
    </lineage>
</organism>
<evidence type="ECO:0000256" key="2">
    <source>
        <dbReference type="ARBA" id="ARBA00007448"/>
    </source>
</evidence>
<reference evidence="6 7" key="1">
    <citation type="submission" date="2019-06" db="EMBL/GenBank/DDBJ databases">
        <title>A distant relative of Phikzvirus genus phages from a therapeutic phage collection.</title>
        <authorList>
            <person name="Hejnowicz M.S."/>
            <person name="Dabrowski K."/>
            <person name="Gawor J."/>
            <person name="Weber-Dabrowska B."/>
            <person name="Gromadka R."/>
            <person name="Lobocka M.B."/>
        </authorList>
    </citation>
    <scope>NUCLEOTIDE SEQUENCE [LARGE SCALE GENOMIC DNA]</scope>
</reference>
<dbReference type="GeneID" id="77937112"/>
<keyword evidence="7" id="KW-1185">Reference proteome</keyword>
<evidence type="ECO:0000313" key="7">
    <source>
        <dbReference type="Proteomes" id="UP000322144"/>
    </source>
</evidence>
<dbReference type="GO" id="GO:0005524">
    <property type="term" value="F:ATP binding"/>
    <property type="evidence" value="ECO:0007669"/>
    <property type="project" value="InterPro"/>
</dbReference>
<keyword evidence="6" id="KW-0378">Hydrolase</keyword>
<evidence type="ECO:0000259" key="4">
    <source>
        <dbReference type="SMART" id="SM00382"/>
    </source>
</evidence>
<comment type="similarity">
    <text evidence="2">Belongs to the AAA ATPase family. BCS1 subfamily.</text>
</comment>
<dbReference type="GO" id="GO:0016020">
    <property type="term" value="C:membrane"/>
    <property type="evidence" value="ECO:0007669"/>
    <property type="project" value="UniProtKB-SubCell"/>
</dbReference>
<dbReference type="InterPro" id="IPR027417">
    <property type="entry name" value="P-loop_NTPase"/>
</dbReference>
<name>A0A5C1K9A3_9CAUD</name>
<feature type="domain" description="AAA+ ATPase" evidence="4">
    <location>
        <begin position="221"/>
        <end position="450"/>
    </location>
</feature>
<dbReference type="Gene3D" id="3.40.50.300">
    <property type="entry name" value="P-loop containing nucleotide triphosphate hydrolases"/>
    <property type="match status" value="2"/>
</dbReference>
<comment type="subcellular location">
    <subcellularLocation>
        <location evidence="1">Membrane</location>
        <topology evidence="1">Single-pass membrane protein</topology>
    </subcellularLocation>
</comment>
<evidence type="ECO:0000313" key="6">
    <source>
        <dbReference type="EMBL" id="QEM42091.1"/>
    </source>
</evidence>
<evidence type="ECO:0000259" key="5">
    <source>
        <dbReference type="SMART" id="SM01024"/>
    </source>
</evidence>